<keyword evidence="6 8" id="KW-0472">Membrane</keyword>
<accession>A0A6A2ZSS7</accession>
<dbReference type="AlphaFoldDB" id="A0A6A2ZSS7"/>
<evidence type="ECO:0000256" key="8">
    <source>
        <dbReference type="SAM" id="Phobius"/>
    </source>
</evidence>
<keyword evidence="5 8" id="KW-1133">Transmembrane helix</keyword>
<feature type="transmembrane region" description="Helical" evidence="8">
    <location>
        <begin position="108"/>
        <end position="132"/>
    </location>
</feature>
<evidence type="ECO:0000256" key="7">
    <source>
        <dbReference type="ARBA" id="ARBA00023177"/>
    </source>
</evidence>
<name>A0A6A2ZSS7_HIBSY</name>
<dbReference type="PANTHER" id="PTHR43029:SF10">
    <property type="entry name" value="AMMONIUM TRANSPORTER MEP2"/>
    <property type="match status" value="1"/>
</dbReference>
<evidence type="ECO:0000256" key="4">
    <source>
        <dbReference type="ARBA" id="ARBA00022692"/>
    </source>
</evidence>
<keyword evidence="11" id="KW-1185">Reference proteome</keyword>
<dbReference type="PANTHER" id="PTHR43029">
    <property type="entry name" value="AMMONIUM TRANSPORTER MEP2"/>
    <property type="match status" value="1"/>
</dbReference>
<dbReference type="Gene3D" id="1.10.3430.10">
    <property type="entry name" value="Ammonium transporter AmtB like domains"/>
    <property type="match status" value="1"/>
</dbReference>
<keyword evidence="7" id="KW-0924">Ammonia transport</keyword>
<gene>
    <name evidence="10" type="ORF">F3Y22_tig00110761pilonHSYRG00047</name>
</gene>
<evidence type="ECO:0000313" key="11">
    <source>
        <dbReference type="Proteomes" id="UP000436088"/>
    </source>
</evidence>
<dbReference type="InterPro" id="IPR029020">
    <property type="entry name" value="Ammonium/urea_transptr"/>
</dbReference>
<evidence type="ECO:0000313" key="10">
    <source>
        <dbReference type="EMBL" id="KAE8694958.1"/>
    </source>
</evidence>
<evidence type="ECO:0000256" key="6">
    <source>
        <dbReference type="ARBA" id="ARBA00023136"/>
    </source>
</evidence>
<protein>
    <recommendedName>
        <fullName evidence="9">Ammonium transporter AmtB-like domain-containing protein</fullName>
    </recommendedName>
</protein>
<evidence type="ECO:0000256" key="1">
    <source>
        <dbReference type="ARBA" id="ARBA00004141"/>
    </source>
</evidence>
<comment type="subcellular location">
    <subcellularLocation>
        <location evidence="1">Membrane</location>
        <topology evidence="1">Multi-pass membrane protein</topology>
    </subcellularLocation>
</comment>
<dbReference type="InterPro" id="IPR024041">
    <property type="entry name" value="NH4_transpt_AmtB-like_dom"/>
</dbReference>
<sequence length="146" mass="16167">MISSTLIGLQSVPGLVILYGSIVKKKWALNSAFLALYAFANVVLCWVIWGYKMSFGHKFLPFWGKGGPVLGQKYLVNQALLPQTTQYYNTGCVDTSMITPLYPMASMVWFQCVFAAITLIILAGSVMGRINIKAWMSFVLRKTAIG</sequence>
<dbReference type="Proteomes" id="UP000436088">
    <property type="component" value="Unassembled WGS sequence"/>
</dbReference>
<evidence type="ECO:0000256" key="5">
    <source>
        <dbReference type="ARBA" id="ARBA00022989"/>
    </source>
</evidence>
<feature type="domain" description="Ammonium transporter AmtB-like" evidence="9">
    <location>
        <begin position="1"/>
        <end position="139"/>
    </location>
</feature>
<dbReference type="GO" id="GO:0005886">
    <property type="term" value="C:plasma membrane"/>
    <property type="evidence" value="ECO:0007669"/>
    <property type="project" value="TreeGrafter"/>
</dbReference>
<keyword evidence="3" id="KW-0813">Transport</keyword>
<feature type="transmembrane region" description="Helical" evidence="8">
    <location>
        <begin position="6"/>
        <end position="22"/>
    </location>
</feature>
<feature type="transmembrane region" description="Helical" evidence="8">
    <location>
        <begin position="34"/>
        <end position="51"/>
    </location>
</feature>
<evidence type="ECO:0000256" key="3">
    <source>
        <dbReference type="ARBA" id="ARBA00022448"/>
    </source>
</evidence>
<keyword evidence="4 8" id="KW-0812">Transmembrane</keyword>
<dbReference type="SUPFAM" id="SSF111352">
    <property type="entry name" value="Ammonium transporter"/>
    <property type="match status" value="1"/>
</dbReference>
<comment type="caution">
    <text evidence="10">The sequence shown here is derived from an EMBL/GenBank/DDBJ whole genome shotgun (WGS) entry which is preliminary data.</text>
</comment>
<organism evidence="10 11">
    <name type="scientific">Hibiscus syriacus</name>
    <name type="common">Rose of Sharon</name>
    <dbReference type="NCBI Taxonomy" id="106335"/>
    <lineage>
        <taxon>Eukaryota</taxon>
        <taxon>Viridiplantae</taxon>
        <taxon>Streptophyta</taxon>
        <taxon>Embryophyta</taxon>
        <taxon>Tracheophyta</taxon>
        <taxon>Spermatophyta</taxon>
        <taxon>Magnoliopsida</taxon>
        <taxon>eudicotyledons</taxon>
        <taxon>Gunneridae</taxon>
        <taxon>Pentapetalae</taxon>
        <taxon>rosids</taxon>
        <taxon>malvids</taxon>
        <taxon>Malvales</taxon>
        <taxon>Malvaceae</taxon>
        <taxon>Malvoideae</taxon>
        <taxon>Hibiscus</taxon>
    </lineage>
</organism>
<evidence type="ECO:0000259" key="9">
    <source>
        <dbReference type="Pfam" id="PF00909"/>
    </source>
</evidence>
<dbReference type="EMBL" id="VEPZ02001098">
    <property type="protein sequence ID" value="KAE8694958.1"/>
    <property type="molecule type" value="Genomic_DNA"/>
</dbReference>
<comment type="similarity">
    <text evidence="2">Belongs to the ammonia transporter channel (TC 1.A.11.2) family.</text>
</comment>
<dbReference type="GO" id="GO:0008519">
    <property type="term" value="F:ammonium channel activity"/>
    <property type="evidence" value="ECO:0007669"/>
    <property type="project" value="InterPro"/>
</dbReference>
<dbReference type="InterPro" id="IPR001905">
    <property type="entry name" value="Ammonium_transpt"/>
</dbReference>
<reference evidence="10" key="1">
    <citation type="submission" date="2019-09" db="EMBL/GenBank/DDBJ databases">
        <title>Draft genome information of white flower Hibiscus syriacus.</title>
        <authorList>
            <person name="Kim Y.-M."/>
        </authorList>
    </citation>
    <scope>NUCLEOTIDE SEQUENCE [LARGE SCALE GENOMIC DNA]</scope>
    <source>
        <strain evidence="10">YM2019G1</strain>
    </source>
</reference>
<evidence type="ECO:0000256" key="2">
    <source>
        <dbReference type="ARBA" id="ARBA00005887"/>
    </source>
</evidence>
<proteinExistence type="inferred from homology"/>
<dbReference type="Pfam" id="PF00909">
    <property type="entry name" value="Ammonium_transp"/>
    <property type="match status" value="1"/>
</dbReference>